<feature type="domain" description="Granulins" evidence="2">
    <location>
        <begin position="12"/>
        <end position="63"/>
    </location>
</feature>
<evidence type="ECO:0000256" key="1">
    <source>
        <dbReference type="ARBA" id="ARBA00023157"/>
    </source>
</evidence>
<dbReference type="InterPro" id="IPR037277">
    <property type="entry name" value="Granulin_sf"/>
</dbReference>
<keyword evidence="4" id="KW-1185">Reference proteome</keyword>
<dbReference type="Gene3D" id="2.10.25.160">
    <property type="entry name" value="Granulin"/>
    <property type="match status" value="1"/>
</dbReference>
<feature type="non-terminal residue" evidence="3">
    <location>
        <position position="1"/>
    </location>
</feature>
<name>A0A0B1SNQ9_OESDE</name>
<dbReference type="AlphaFoldDB" id="A0A0B1SNQ9"/>
<reference evidence="3 4" key="1">
    <citation type="submission" date="2014-03" db="EMBL/GenBank/DDBJ databases">
        <title>Draft genome of the hookworm Oesophagostomum dentatum.</title>
        <authorList>
            <person name="Mitreva M."/>
        </authorList>
    </citation>
    <scope>NUCLEOTIDE SEQUENCE [LARGE SCALE GENOMIC DNA]</scope>
    <source>
        <strain evidence="3 4">OD-Hann</strain>
    </source>
</reference>
<protein>
    <submittedName>
        <fullName evidence="3">Granulin</fullName>
    </submittedName>
</protein>
<dbReference type="InterPro" id="IPR000118">
    <property type="entry name" value="Granulin"/>
</dbReference>
<dbReference type="EMBL" id="KN558918">
    <property type="protein sequence ID" value="KHJ86978.1"/>
    <property type="molecule type" value="Genomic_DNA"/>
</dbReference>
<evidence type="ECO:0000313" key="4">
    <source>
        <dbReference type="Proteomes" id="UP000053660"/>
    </source>
</evidence>
<keyword evidence="1" id="KW-1015">Disulfide bond</keyword>
<dbReference type="Proteomes" id="UP000053660">
    <property type="component" value="Unassembled WGS sequence"/>
</dbReference>
<dbReference type="SMART" id="SM00277">
    <property type="entry name" value="GRAN"/>
    <property type="match status" value="1"/>
</dbReference>
<evidence type="ECO:0000259" key="2">
    <source>
        <dbReference type="SMART" id="SM00277"/>
    </source>
</evidence>
<dbReference type="Pfam" id="PF00396">
    <property type="entry name" value="Granulin"/>
    <property type="match status" value="1"/>
</dbReference>
<gene>
    <name evidence="3" type="ORF">OESDEN_13257</name>
</gene>
<dbReference type="OrthoDB" id="5854875at2759"/>
<evidence type="ECO:0000313" key="3">
    <source>
        <dbReference type="EMBL" id="KHJ86978.1"/>
    </source>
</evidence>
<organism evidence="3 4">
    <name type="scientific">Oesophagostomum dentatum</name>
    <name type="common">Nodular worm</name>
    <dbReference type="NCBI Taxonomy" id="61180"/>
    <lineage>
        <taxon>Eukaryota</taxon>
        <taxon>Metazoa</taxon>
        <taxon>Ecdysozoa</taxon>
        <taxon>Nematoda</taxon>
        <taxon>Chromadorea</taxon>
        <taxon>Rhabditida</taxon>
        <taxon>Rhabditina</taxon>
        <taxon>Rhabditomorpha</taxon>
        <taxon>Strongyloidea</taxon>
        <taxon>Strongylidae</taxon>
        <taxon>Oesophagostomum</taxon>
    </lineage>
</organism>
<sequence length="77" mass="8380">NEIDEQLQPIACGYRKTCPGHSTCCVVPSGSGPKHMCCPLKDGVCCEHSCCPSGYHCRPHGKCEKHAILDDIINFGY</sequence>
<accession>A0A0B1SNQ9</accession>
<proteinExistence type="predicted"/>